<feature type="domain" description="Beta-lactamase class A catalytic" evidence="1">
    <location>
        <begin position="67"/>
        <end position="219"/>
    </location>
</feature>
<dbReference type="PANTHER" id="PTHR35333">
    <property type="entry name" value="BETA-LACTAMASE"/>
    <property type="match status" value="1"/>
</dbReference>
<accession>A0A9W6UWA0</accession>
<comment type="caution">
    <text evidence="2">The sequence shown here is derived from an EMBL/GenBank/DDBJ whole genome shotgun (WGS) entry which is preliminary data.</text>
</comment>
<dbReference type="GO" id="GO:0008800">
    <property type="term" value="F:beta-lactamase activity"/>
    <property type="evidence" value="ECO:0007669"/>
    <property type="project" value="InterPro"/>
</dbReference>
<evidence type="ECO:0000313" key="3">
    <source>
        <dbReference type="Proteomes" id="UP001165124"/>
    </source>
</evidence>
<dbReference type="InterPro" id="IPR000871">
    <property type="entry name" value="Beta-lactam_class-A"/>
</dbReference>
<dbReference type="GO" id="GO:0046677">
    <property type="term" value="P:response to antibiotic"/>
    <property type="evidence" value="ECO:0007669"/>
    <property type="project" value="InterPro"/>
</dbReference>
<gene>
    <name evidence="2" type="ORF">Arub01_47250</name>
</gene>
<dbReference type="Proteomes" id="UP001165124">
    <property type="component" value="Unassembled WGS sequence"/>
</dbReference>
<dbReference type="InterPro" id="IPR012338">
    <property type="entry name" value="Beta-lactam/transpept-like"/>
</dbReference>
<reference evidence="2" key="1">
    <citation type="submission" date="2023-02" db="EMBL/GenBank/DDBJ databases">
        <title>Actinomadura rubrobrunea NBRC 14622.</title>
        <authorList>
            <person name="Ichikawa N."/>
            <person name="Sato H."/>
            <person name="Tonouchi N."/>
        </authorList>
    </citation>
    <scope>NUCLEOTIDE SEQUENCE</scope>
    <source>
        <strain evidence="2">NBRC 14622</strain>
    </source>
</reference>
<proteinExistence type="predicted"/>
<sequence>MERSPDPGSEAPVVPPGVRAGYAVFDRVTGKTVREHRAREVFRSASVVKILIALDHLERGGEPDPRLRAMLRSSDDAAASALWRRGGRGEIVERMAGRMGLVDTRPPPADKPEFWGYTALSAADVVVMYRYLLEEARPGHRDVVVGELRRATRRGTDHYDQYFGIPRAVPRPWAVKQGWSGFEGGAASEEFGELGLGRPVLHTTGLVGPGERYVMAVLTLQAAGTSFPTAAARVTELTRRLRPL</sequence>
<keyword evidence="3" id="KW-1185">Reference proteome</keyword>
<dbReference type="Pfam" id="PF13354">
    <property type="entry name" value="Beta-lactamase2"/>
    <property type="match status" value="1"/>
</dbReference>
<keyword evidence="2" id="KW-0449">Lipoprotein</keyword>
<protein>
    <submittedName>
        <fullName evidence="2">Lipoprotein</fullName>
    </submittedName>
</protein>
<evidence type="ECO:0000259" key="1">
    <source>
        <dbReference type="Pfam" id="PF13354"/>
    </source>
</evidence>
<dbReference type="GO" id="GO:0030655">
    <property type="term" value="P:beta-lactam antibiotic catabolic process"/>
    <property type="evidence" value="ECO:0007669"/>
    <property type="project" value="InterPro"/>
</dbReference>
<dbReference type="Gene3D" id="3.40.710.10">
    <property type="entry name" value="DD-peptidase/beta-lactamase superfamily"/>
    <property type="match status" value="1"/>
</dbReference>
<dbReference type="EMBL" id="BSRZ01000015">
    <property type="protein sequence ID" value="GLW66481.1"/>
    <property type="molecule type" value="Genomic_DNA"/>
</dbReference>
<dbReference type="SUPFAM" id="SSF56601">
    <property type="entry name" value="beta-lactamase/transpeptidase-like"/>
    <property type="match status" value="1"/>
</dbReference>
<dbReference type="AlphaFoldDB" id="A0A9W6UWA0"/>
<organism evidence="2 3">
    <name type="scientific">Actinomadura rubrobrunea</name>
    <dbReference type="NCBI Taxonomy" id="115335"/>
    <lineage>
        <taxon>Bacteria</taxon>
        <taxon>Bacillati</taxon>
        <taxon>Actinomycetota</taxon>
        <taxon>Actinomycetes</taxon>
        <taxon>Streptosporangiales</taxon>
        <taxon>Thermomonosporaceae</taxon>
        <taxon>Actinomadura</taxon>
    </lineage>
</organism>
<dbReference type="InterPro" id="IPR045155">
    <property type="entry name" value="Beta-lactam_cat"/>
</dbReference>
<evidence type="ECO:0000313" key="2">
    <source>
        <dbReference type="EMBL" id="GLW66481.1"/>
    </source>
</evidence>
<name>A0A9W6UWA0_9ACTN</name>
<dbReference type="PANTHER" id="PTHR35333:SF3">
    <property type="entry name" value="BETA-LACTAMASE-TYPE TRANSPEPTIDASE FOLD CONTAINING PROTEIN"/>
    <property type="match status" value="1"/>
</dbReference>